<feature type="domain" description="HPt" evidence="21">
    <location>
        <begin position="676"/>
        <end position="769"/>
    </location>
</feature>
<proteinExistence type="predicted"/>
<feature type="transmembrane region" description="Helical" evidence="17">
    <location>
        <begin position="7"/>
        <end position="30"/>
    </location>
</feature>
<dbReference type="PANTHER" id="PTHR45339">
    <property type="entry name" value="HYBRID SIGNAL TRANSDUCTION HISTIDINE KINASE J"/>
    <property type="match status" value="1"/>
</dbReference>
<dbReference type="CDD" id="cd00082">
    <property type="entry name" value="HisKA"/>
    <property type="match status" value="1"/>
</dbReference>
<feature type="domain" description="Response regulatory" evidence="19">
    <location>
        <begin position="530"/>
        <end position="647"/>
    </location>
</feature>
<dbReference type="InterPro" id="IPR011006">
    <property type="entry name" value="CheY-like_superfamily"/>
</dbReference>
<evidence type="ECO:0000256" key="16">
    <source>
        <dbReference type="SAM" id="MobiDB-lite"/>
    </source>
</evidence>
<evidence type="ECO:0000313" key="23">
    <source>
        <dbReference type="Proteomes" id="UP000198654"/>
    </source>
</evidence>
<dbReference type="CDD" id="cd17546">
    <property type="entry name" value="REC_hyHK_CKI1_RcsC-like"/>
    <property type="match status" value="1"/>
</dbReference>
<keyword evidence="23" id="KW-1185">Reference proteome</keyword>
<dbReference type="FunFam" id="3.30.565.10:FF:000010">
    <property type="entry name" value="Sensor histidine kinase RcsC"/>
    <property type="match status" value="1"/>
</dbReference>
<feature type="domain" description="Histidine kinase" evidence="18">
    <location>
        <begin position="158"/>
        <end position="379"/>
    </location>
</feature>
<dbReference type="OrthoDB" id="9797243at2"/>
<keyword evidence="5 15" id="KW-0597">Phosphoprotein</keyword>
<feature type="modified residue" description="Phosphohistidine" evidence="14">
    <location>
        <position position="715"/>
    </location>
</feature>
<evidence type="ECO:0000256" key="4">
    <source>
        <dbReference type="ARBA" id="ARBA00022475"/>
    </source>
</evidence>
<dbReference type="RefSeq" id="WP_089728766.1">
    <property type="nucleotide sequence ID" value="NZ_FNGI01000006.1"/>
</dbReference>
<evidence type="ECO:0000313" key="22">
    <source>
        <dbReference type="EMBL" id="SDL70315.1"/>
    </source>
</evidence>
<evidence type="ECO:0000256" key="5">
    <source>
        <dbReference type="ARBA" id="ARBA00022553"/>
    </source>
</evidence>
<dbReference type="Gene3D" id="1.20.120.160">
    <property type="entry name" value="HPT domain"/>
    <property type="match status" value="1"/>
</dbReference>
<keyword evidence="10" id="KW-0067">ATP-binding</keyword>
<keyword evidence="8" id="KW-0547">Nucleotide-binding</keyword>
<evidence type="ECO:0000256" key="6">
    <source>
        <dbReference type="ARBA" id="ARBA00022679"/>
    </source>
</evidence>
<evidence type="ECO:0000256" key="17">
    <source>
        <dbReference type="SAM" id="Phobius"/>
    </source>
</evidence>
<feature type="domain" description="HAMP" evidence="20">
    <location>
        <begin position="59"/>
        <end position="111"/>
    </location>
</feature>
<dbReference type="Pfam" id="PF01627">
    <property type="entry name" value="Hpt"/>
    <property type="match status" value="1"/>
</dbReference>
<evidence type="ECO:0000256" key="3">
    <source>
        <dbReference type="ARBA" id="ARBA00012438"/>
    </source>
</evidence>
<sequence length="779" mass="85166">MSLKFRLFPLLLGTPLMLLSIGAIYLLAQAQANHVLAWPVIALLLSVLVALVVTYTAQRRLFMALEAQRQALLRFASGDYGYRPDDRAPRELVAFSNAMDALGRHLQHARENTRQQIEWTTRELQESMETIEVKNVELDMARRRALQGNRSKSEFLANMSHEIRTPLNGIIGFCRLLGRSHLDSRQREWLSHVETASNNLLTLINGILDVSKIEAGKLELESVTLDMVTLVDEVLVLLAPTSQQKGLQLLGLVYDDVPAELLGDPLRIKQVLTNLVHNAIKFTERGDVIVRVFVIDTQDGETTLRVKVSDTGIGLSPEVQKQLFQPFNQGSANRSRQYGGSGLGLTICKQLVEQMGGEISVVSQAGQGATFSFTLPLLGPTPPGERTAELQLPEPGIALCERHKPTRQALSHLLDNWGAQVRIVDEKQLGEGFPSPPELLIVALDNDDLQPSALARWGLHLASLSCPIVVLVNGNSYDLDDSMLPGASEILYKPVTRAQLARTVRQQLEGNDEPAARKAATQSHPGDRPRVLVVDDVASNRLLIGELLARQGIASVLAESGEQALALADDEAVDLVMMDIRMPGMSGVETLRRLRRLDGAWAHCPIVALTAHALEDEARALLDAGMQQVLTKPIDEHDLARVLEDYLGLPSAEAIYRADDLPVVDRLLGQATAGGSASLANDVLALLLDGLDNSEAAIRQARAGGDPGALLDAVHHLNGACRYCGVPQLTMLVDTLETRLRTQESGNIDAMLEAIFDAIQRLRDWSDERDQSQQPPASS</sequence>
<keyword evidence="4" id="KW-1003">Cell membrane</keyword>
<dbReference type="STRING" id="119000.SAMN05661010_02349"/>
<dbReference type="Pfam" id="PF02518">
    <property type="entry name" value="HATPase_c"/>
    <property type="match status" value="1"/>
</dbReference>
<dbReference type="EMBL" id="FNGI01000006">
    <property type="protein sequence ID" value="SDL70315.1"/>
    <property type="molecule type" value="Genomic_DNA"/>
</dbReference>
<evidence type="ECO:0000256" key="12">
    <source>
        <dbReference type="ARBA" id="ARBA00023012"/>
    </source>
</evidence>
<dbReference type="PROSITE" id="PS50894">
    <property type="entry name" value="HPT"/>
    <property type="match status" value="1"/>
</dbReference>
<dbReference type="PRINTS" id="PR00344">
    <property type="entry name" value="BCTRLSENSOR"/>
</dbReference>
<dbReference type="SMART" id="SM00388">
    <property type="entry name" value="HisKA"/>
    <property type="match status" value="1"/>
</dbReference>
<evidence type="ECO:0000259" key="20">
    <source>
        <dbReference type="PROSITE" id="PS50885"/>
    </source>
</evidence>
<evidence type="ECO:0000259" key="19">
    <source>
        <dbReference type="PROSITE" id="PS50110"/>
    </source>
</evidence>
<dbReference type="SMART" id="SM00448">
    <property type="entry name" value="REC"/>
    <property type="match status" value="1"/>
</dbReference>
<organism evidence="22 23">
    <name type="scientific">Modicisalibacter muralis</name>
    <dbReference type="NCBI Taxonomy" id="119000"/>
    <lineage>
        <taxon>Bacteria</taxon>
        <taxon>Pseudomonadati</taxon>
        <taxon>Pseudomonadota</taxon>
        <taxon>Gammaproteobacteria</taxon>
        <taxon>Oceanospirillales</taxon>
        <taxon>Halomonadaceae</taxon>
        <taxon>Modicisalibacter</taxon>
    </lineage>
</organism>
<dbReference type="GO" id="GO:0000155">
    <property type="term" value="F:phosphorelay sensor kinase activity"/>
    <property type="evidence" value="ECO:0007669"/>
    <property type="project" value="InterPro"/>
</dbReference>
<evidence type="ECO:0000256" key="8">
    <source>
        <dbReference type="ARBA" id="ARBA00022741"/>
    </source>
</evidence>
<evidence type="ECO:0000256" key="13">
    <source>
        <dbReference type="ARBA" id="ARBA00023136"/>
    </source>
</evidence>
<dbReference type="InterPro" id="IPR036890">
    <property type="entry name" value="HATPase_C_sf"/>
</dbReference>
<dbReference type="Gene3D" id="6.10.340.10">
    <property type="match status" value="1"/>
</dbReference>
<evidence type="ECO:0000256" key="1">
    <source>
        <dbReference type="ARBA" id="ARBA00000085"/>
    </source>
</evidence>
<keyword evidence="7 17" id="KW-0812">Transmembrane</keyword>
<dbReference type="SUPFAM" id="SSF47384">
    <property type="entry name" value="Homodimeric domain of signal transducing histidine kinase"/>
    <property type="match status" value="1"/>
</dbReference>
<dbReference type="Pfam" id="PF00072">
    <property type="entry name" value="Response_reg"/>
    <property type="match status" value="1"/>
</dbReference>
<name>A0A1G9M9F0_9GAMM</name>
<dbReference type="InterPro" id="IPR008207">
    <property type="entry name" value="Sig_transdc_His_kin_Hpt_dom"/>
</dbReference>
<dbReference type="Gene3D" id="3.30.565.10">
    <property type="entry name" value="Histidine kinase-like ATPase, C-terminal domain"/>
    <property type="match status" value="1"/>
</dbReference>
<dbReference type="EC" id="2.7.13.3" evidence="3"/>
<dbReference type="SUPFAM" id="SSF55874">
    <property type="entry name" value="ATPase domain of HSP90 chaperone/DNA topoisomerase II/histidine kinase"/>
    <property type="match status" value="1"/>
</dbReference>
<dbReference type="SUPFAM" id="SSF47226">
    <property type="entry name" value="Histidine-containing phosphotransfer domain, HPT domain"/>
    <property type="match status" value="1"/>
</dbReference>
<dbReference type="InterPro" id="IPR003660">
    <property type="entry name" value="HAMP_dom"/>
</dbReference>
<evidence type="ECO:0000256" key="9">
    <source>
        <dbReference type="ARBA" id="ARBA00022777"/>
    </source>
</evidence>
<dbReference type="InterPro" id="IPR003594">
    <property type="entry name" value="HATPase_dom"/>
</dbReference>
<evidence type="ECO:0000256" key="14">
    <source>
        <dbReference type="PROSITE-ProRule" id="PRU00110"/>
    </source>
</evidence>
<dbReference type="Pfam" id="PF00512">
    <property type="entry name" value="HisKA"/>
    <property type="match status" value="1"/>
</dbReference>
<feature type="transmembrane region" description="Helical" evidence="17">
    <location>
        <begin position="36"/>
        <end position="57"/>
    </location>
</feature>
<dbReference type="InterPro" id="IPR036097">
    <property type="entry name" value="HisK_dim/P_sf"/>
</dbReference>
<comment type="subcellular location">
    <subcellularLocation>
        <location evidence="2">Cell membrane</location>
        <topology evidence="2">Multi-pass membrane protein</topology>
    </subcellularLocation>
</comment>
<keyword evidence="12" id="KW-0902">Two-component regulatory system</keyword>
<dbReference type="InterPro" id="IPR005467">
    <property type="entry name" value="His_kinase_dom"/>
</dbReference>
<dbReference type="Gene3D" id="3.40.50.2300">
    <property type="match status" value="1"/>
</dbReference>
<dbReference type="AlphaFoldDB" id="A0A1G9M9F0"/>
<dbReference type="Gene3D" id="1.10.287.130">
    <property type="match status" value="1"/>
</dbReference>
<dbReference type="Proteomes" id="UP000198654">
    <property type="component" value="Unassembled WGS sequence"/>
</dbReference>
<evidence type="ECO:0000256" key="2">
    <source>
        <dbReference type="ARBA" id="ARBA00004651"/>
    </source>
</evidence>
<comment type="catalytic activity">
    <reaction evidence="1">
        <text>ATP + protein L-histidine = ADP + protein N-phospho-L-histidine.</text>
        <dbReference type="EC" id="2.7.13.3"/>
    </reaction>
</comment>
<reference evidence="22 23" key="1">
    <citation type="submission" date="2016-10" db="EMBL/GenBank/DDBJ databases">
        <authorList>
            <person name="de Groot N.N."/>
        </authorList>
    </citation>
    <scope>NUCLEOTIDE SEQUENCE [LARGE SCALE GENOMIC DNA]</scope>
    <source>
        <strain evidence="22 23">DSM 14789</strain>
    </source>
</reference>
<dbReference type="FunFam" id="1.10.287.130:FF:000003">
    <property type="entry name" value="Histidine kinase"/>
    <property type="match status" value="1"/>
</dbReference>
<feature type="region of interest" description="Disordered" evidence="16">
    <location>
        <begin position="507"/>
        <end position="527"/>
    </location>
</feature>
<dbReference type="GO" id="GO:0005886">
    <property type="term" value="C:plasma membrane"/>
    <property type="evidence" value="ECO:0007669"/>
    <property type="project" value="UniProtKB-SubCell"/>
</dbReference>
<dbReference type="PROSITE" id="PS50110">
    <property type="entry name" value="RESPONSE_REGULATORY"/>
    <property type="match status" value="1"/>
</dbReference>
<dbReference type="InterPro" id="IPR003661">
    <property type="entry name" value="HisK_dim/P_dom"/>
</dbReference>
<gene>
    <name evidence="22" type="ORF">SAMN05661010_02349</name>
</gene>
<dbReference type="InterPro" id="IPR004358">
    <property type="entry name" value="Sig_transdc_His_kin-like_C"/>
</dbReference>
<keyword evidence="9 22" id="KW-0418">Kinase</keyword>
<feature type="modified residue" description="4-aspartylphosphate" evidence="15">
    <location>
        <position position="579"/>
    </location>
</feature>
<dbReference type="PROSITE" id="PS50109">
    <property type="entry name" value="HIS_KIN"/>
    <property type="match status" value="1"/>
</dbReference>
<dbReference type="SUPFAM" id="SSF52172">
    <property type="entry name" value="CheY-like"/>
    <property type="match status" value="2"/>
</dbReference>
<dbReference type="InterPro" id="IPR036641">
    <property type="entry name" value="HPT_dom_sf"/>
</dbReference>
<keyword evidence="11 17" id="KW-1133">Transmembrane helix</keyword>
<dbReference type="GO" id="GO:0005524">
    <property type="term" value="F:ATP binding"/>
    <property type="evidence" value="ECO:0007669"/>
    <property type="project" value="UniProtKB-KW"/>
</dbReference>
<keyword evidence="13 17" id="KW-0472">Membrane</keyword>
<dbReference type="PANTHER" id="PTHR45339:SF1">
    <property type="entry name" value="HYBRID SIGNAL TRANSDUCTION HISTIDINE KINASE J"/>
    <property type="match status" value="1"/>
</dbReference>
<accession>A0A1G9M9F0</accession>
<evidence type="ECO:0000256" key="15">
    <source>
        <dbReference type="PROSITE-ProRule" id="PRU00169"/>
    </source>
</evidence>
<dbReference type="InterPro" id="IPR001789">
    <property type="entry name" value="Sig_transdc_resp-reg_receiver"/>
</dbReference>
<evidence type="ECO:0000256" key="11">
    <source>
        <dbReference type="ARBA" id="ARBA00022989"/>
    </source>
</evidence>
<keyword evidence="6" id="KW-0808">Transferase</keyword>
<dbReference type="SMART" id="SM00387">
    <property type="entry name" value="HATPase_c"/>
    <property type="match status" value="1"/>
</dbReference>
<dbReference type="PROSITE" id="PS50885">
    <property type="entry name" value="HAMP"/>
    <property type="match status" value="1"/>
</dbReference>
<evidence type="ECO:0000256" key="7">
    <source>
        <dbReference type="ARBA" id="ARBA00022692"/>
    </source>
</evidence>
<protein>
    <recommendedName>
        <fullName evidence="3">histidine kinase</fullName>
        <ecNumber evidence="3">2.7.13.3</ecNumber>
    </recommendedName>
</protein>
<evidence type="ECO:0000259" key="21">
    <source>
        <dbReference type="PROSITE" id="PS50894"/>
    </source>
</evidence>
<dbReference type="CDD" id="cd16922">
    <property type="entry name" value="HATPase_EvgS-ArcB-TorS-like"/>
    <property type="match status" value="1"/>
</dbReference>
<evidence type="ECO:0000259" key="18">
    <source>
        <dbReference type="PROSITE" id="PS50109"/>
    </source>
</evidence>
<evidence type="ECO:0000256" key="10">
    <source>
        <dbReference type="ARBA" id="ARBA00022840"/>
    </source>
</evidence>